<dbReference type="AlphaFoldDB" id="A0A1G2E057"/>
<dbReference type="PANTHER" id="PTHR39341">
    <property type="entry name" value="BSL7085 PROTEIN"/>
    <property type="match status" value="1"/>
</dbReference>
<dbReference type="Proteomes" id="UP000176662">
    <property type="component" value="Unassembled WGS sequence"/>
</dbReference>
<comment type="caution">
    <text evidence="2">The sequence shown here is derived from an EMBL/GenBank/DDBJ whole genome shotgun (WGS) entry which is preliminary data.</text>
</comment>
<dbReference type="InterPro" id="IPR023883">
    <property type="entry name" value="CHP03980_redox-disulphide"/>
</dbReference>
<evidence type="ECO:0000259" key="1">
    <source>
        <dbReference type="Pfam" id="PF08984"/>
    </source>
</evidence>
<dbReference type="InterPro" id="IPR015077">
    <property type="entry name" value="DUF1858"/>
</dbReference>
<dbReference type="Gene3D" id="1.10.3910.10">
    <property type="entry name" value="SP0561-like"/>
    <property type="match status" value="1"/>
</dbReference>
<evidence type="ECO:0000313" key="2">
    <source>
        <dbReference type="EMBL" id="OGZ19244.1"/>
    </source>
</evidence>
<organism evidence="2 3">
    <name type="scientific">Candidatus Nealsonbacteria bacterium RBG_13_38_11</name>
    <dbReference type="NCBI Taxonomy" id="1801662"/>
    <lineage>
        <taxon>Bacteria</taxon>
        <taxon>Candidatus Nealsoniibacteriota</taxon>
    </lineage>
</organism>
<reference evidence="2 3" key="1">
    <citation type="journal article" date="2016" name="Nat. Commun.">
        <title>Thousands of microbial genomes shed light on interconnected biogeochemical processes in an aquifer system.</title>
        <authorList>
            <person name="Anantharaman K."/>
            <person name="Brown C.T."/>
            <person name="Hug L.A."/>
            <person name="Sharon I."/>
            <person name="Castelle C.J."/>
            <person name="Probst A.J."/>
            <person name="Thomas B.C."/>
            <person name="Singh A."/>
            <person name="Wilkins M.J."/>
            <person name="Karaoz U."/>
            <person name="Brodie E.L."/>
            <person name="Williams K.H."/>
            <person name="Hubbard S.S."/>
            <person name="Banfield J.F."/>
        </authorList>
    </citation>
    <scope>NUCLEOTIDE SEQUENCE [LARGE SCALE GENOMIC DNA]</scope>
</reference>
<name>A0A1G2E057_9BACT</name>
<evidence type="ECO:0000313" key="3">
    <source>
        <dbReference type="Proteomes" id="UP000176662"/>
    </source>
</evidence>
<proteinExistence type="predicted"/>
<protein>
    <recommendedName>
        <fullName evidence="1">DUF1858 domain-containing protein</fullName>
    </recommendedName>
</protein>
<dbReference type="PANTHER" id="PTHR39341:SF1">
    <property type="entry name" value="DUF1858 DOMAIN-CONTAINING PROTEIN"/>
    <property type="match status" value="1"/>
</dbReference>
<dbReference type="SUPFAM" id="SSF140683">
    <property type="entry name" value="SP0561-like"/>
    <property type="match status" value="1"/>
</dbReference>
<accession>A0A1G2E057</accession>
<feature type="domain" description="DUF1858" evidence="1">
    <location>
        <begin position="4"/>
        <end position="59"/>
    </location>
</feature>
<dbReference type="Pfam" id="PF08984">
    <property type="entry name" value="DUF1858"/>
    <property type="match status" value="1"/>
</dbReference>
<sequence>MQKITEETTLSEVFDNPKFKEVLAKYNFPCLSCPFAQYEIKGLKIGNVCKMYGIDAKKLLKELNEVIKK</sequence>
<gene>
    <name evidence="2" type="ORF">A2Z68_02435</name>
</gene>
<dbReference type="InterPro" id="IPR038062">
    <property type="entry name" value="ScdA-like_N_sf"/>
</dbReference>
<dbReference type="EMBL" id="MHLX01000008">
    <property type="protein sequence ID" value="OGZ19244.1"/>
    <property type="molecule type" value="Genomic_DNA"/>
</dbReference>